<dbReference type="Proteomes" id="UP000095286">
    <property type="component" value="Unplaced"/>
</dbReference>
<proteinExistence type="predicted"/>
<protein>
    <submittedName>
        <fullName evidence="2">Essential MCU regulator, mitochondrial</fullName>
    </submittedName>
</protein>
<organism evidence="1 2">
    <name type="scientific">Rhabditophanes sp. KR3021</name>
    <dbReference type="NCBI Taxonomy" id="114890"/>
    <lineage>
        <taxon>Eukaryota</taxon>
        <taxon>Metazoa</taxon>
        <taxon>Ecdysozoa</taxon>
        <taxon>Nematoda</taxon>
        <taxon>Chromadorea</taxon>
        <taxon>Rhabditida</taxon>
        <taxon>Tylenchina</taxon>
        <taxon>Panagrolaimomorpha</taxon>
        <taxon>Strongyloidoidea</taxon>
        <taxon>Alloionematidae</taxon>
        <taxon>Rhabditophanes</taxon>
    </lineage>
</organism>
<dbReference type="WBParaSite" id="RSKR_0000817350.1">
    <property type="protein sequence ID" value="RSKR_0000817350.1"/>
    <property type="gene ID" value="RSKR_0000817350"/>
</dbReference>
<name>A0AC35U5Y3_9BILA</name>
<evidence type="ECO:0000313" key="2">
    <source>
        <dbReference type="WBParaSite" id="RSKR_0000817350.1"/>
    </source>
</evidence>
<accession>A0AC35U5Y3</accession>
<sequence>LTIFKVFITSAICCSLYFGGMIAKYGASFLEENEIFIPTEDDDDD</sequence>
<evidence type="ECO:0000313" key="1">
    <source>
        <dbReference type="Proteomes" id="UP000095286"/>
    </source>
</evidence>
<reference evidence="2" key="1">
    <citation type="submission" date="2016-11" db="UniProtKB">
        <authorList>
            <consortium name="WormBaseParasite"/>
        </authorList>
    </citation>
    <scope>IDENTIFICATION</scope>
    <source>
        <strain evidence="2">KR3021</strain>
    </source>
</reference>